<evidence type="ECO:0000313" key="3">
    <source>
        <dbReference type="EnsemblPlants" id="AES82521"/>
    </source>
</evidence>
<keyword evidence="4" id="KW-1185">Reference proteome</keyword>
<organism evidence="2 4">
    <name type="scientific">Medicago truncatula</name>
    <name type="common">Barrel medic</name>
    <name type="synonym">Medicago tribuloides</name>
    <dbReference type="NCBI Taxonomy" id="3880"/>
    <lineage>
        <taxon>Eukaryota</taxon>
        <taxon>Viridiplantae</taxon>
        <taxon>Streptophyta</taxon>
        <taxon>Embryophyta</taxon>
        <taxon>Tracheophyta</taxon>
        <taxon>Spermatophyta</taxon>
        <taxon>Magnoliopsida</taxon>
        <taxon>eudicotyledons</taxon>
        <taxon>Gunneridae</taxon>
        <taxon>Pentapetalae</taxon>
        <taxon>rosids</taxon>
        <taxon>fabids</taxon>
        <taxon>Fabales</taxon>
        <taxon>Fabaceae</taxon>
        <taxon>Papilionoideae</taxon>
        <taxon>50 kb inversion clade</taxon>
        <taxon>NPAAA clade</taxon>
        <taxon>Hologalegina</taxon>
        <taxon>IRL clade</taxon>
        <taxon>Trifolieae</taxon>
        <taxon>Medicago</taxon>
    </lineage>
</organism>
<name>G7KYQ3_MEDTR</name>
<dbReference type="EnsemblPlants" id="AES82521">
    <property type="protein sequence ID" value="AES82521"/>
    <property type="gene ID" value="MTR_7g113670"/>
</dbReference>
<reference evidence="3" key="3">
    <citation type="submission" date="2015-04" db="UniProtKB">
        <authorList>
            <consortium name="EnsemblPlants"/>
        </authorList>
    </citation>
    <scope>IDENTIFICATION</scope>
    <source>
        <strain evidence="3">cv. Jemalong A17</strain>
    </source>
</reference>
<gene>
    <name evidence="2" type="ordered locus">MTR_7g113670</name>
</gene>
<dbReference type="AlphaFoldDB" id="G7KYQ3"/>
<reference evidence="2 4" key="1">
    <citation type="journal article" date="2011" name="Nature">
        <title>The Medicago genome provides insight into the evolution of rhizobial symbioses.</title>
        <authorList>
            <person name="Young N.D."/>
            <person name="Debelle F."/>
            <person name="Oldroyd G.E."/>
            <person name="Geurts R."/>
            <person name="Cannon S.B."/>
            <person name="Udvardi M.K."/>
            <person name="Benedito V.A."/>
            <person name="Mayer K.F."/>
            <person name="Gouzy J."/>
            <person name="Schoof H."/>
            <person name="Van de Peer Y."/>
            <person name="Proost S."/>
            <person name="Cook D.R."/>
            <person name="Meyers B.C."/>
            <person name="Spannagl M."/>
            <person name="Cheung F."/>
            <person name="De Mita S."/>
            <person name="Krishnakumar V."/>
            <person name="Gundlach H."/>
            <person name="Zhou S."/>
            <person name="Mudge J."/>
            <person name="Bharti A.K."/>
            <person name="Murray J.D."/>
            <person name="Naoumkina M.A."/>
            <person name="Rosen B."/>
            <person name="Silverstein K.A."/>
            <person name="Tang H."/>
            <person name="Rombauts S."/>
            <person name="Zhao P.X."/>
            <person name="Zhou P."/>
            <person name="Barbe V."/>
            <person name="Bardou P."/>
            <person name="Bechner M."/>
            <person name="Bellec A."/>
            <person name="Berger A."/>
            <person name="Berges H."/>
            <person name="Bidwell S."/>
            <person name="Bisseling T."/>
            <person name="Choisne N."/>
            <person name="Couloux A."/>
            <person name="Denny R."/>
            <person name="Deshpande S."/>
            <person name="Dai X."/>
            <person name="Doyle J.J."/>
            <person name="Dudez A.M."/>
            <person name="Farmer A.D."/>
            <person name="Fouteau S."/>
            <person name="Franken C."/>
            <person name="Gibelin C."/>
            <person name="Gish J."/>
            <person name="Goldstein S."/>
            <person name="Gonzalez A.J."/>
            <person name="Green P.J."/>
            <person name="Hallab A."/>
            <person name="Hartog M."/>
            <person name="Hua A."/>
            <person name="Humphray S.J."/>
            <person name="Jeong D.H."/>
            <person name="Jing Y."/>
            <person name="Jocker A."/>
            <person name="Kenton S.M."/>
            <person name="Kim D.J."/>
            <person name="Klee K."/>
            <person name="Lai H."/>
            <person name="Lang C."/>
            <person name="Lin S."/>
            <person name="Macmil S.L."/>
            <person name="Magdelenat G."/>
            <person name="Matthews L."/>
            <person name="McCorrison J."/>
            <person name="Monaghan E.L."/>
            <person name="Mun J.H."/>
            <person name="Najar F.Z."/>
            <person name="Nicholson C."/>
            <person name="Noirot C."/>
            <person name="O'Bleness M."/>
            <person name="Paule C.R."/>
            <person name="Poulain J."/>
            <person name="Prion F."/>
            <person name="Qin B."/>
            <person name="Qu C."/>
            <person name="Retzel E.F."/>
            <person name="Riddle C."/>
            <person name="Sallet E."/>
            <person name="Samain S."/>
            <person name="Samson N."/>
            <person name="Sanders I."/>
            <person name="Saurat O."/>
            <person name="Scarpelli C."/>
            <person name="Schiex T."/>
            <person name="Segurens B."/>
            <person name="Severin A.J."/>
            <person name="Sherrier D.J."/>
            <person name="Shi R."/>
            <person name="Sims S."/>
            <person name="Singer S.R."/>
            <person name="Sinharoy S."/>
            <person name="Sterck L."/>
            <person name="Viollet A."/>
            <person name="Wang B.B."/>
            <person name="Wang K."/>
            <person name="Wang M."/>
            <person name="Wang X."/>
            <person name="Warfsmann J."/>
            <person name="Weissenbach J."/>
            <person name="White D.D."/>
            <person name="White J.D."/>
            <person name="Wiley G.B."/>
            <person name="Wincker P."/>
            <person name="Xing Y."/>
            <person name="Yang L."/>
            <person name="Yao Z."/>
            <person name="Ying F."/>
            <person name="Zhai J."/>
            <person name="Zhou L."/>
            <person name="Zuber A."/>
            <person name="Denarie J."/>
            <person name="Dixon R.A."/>
            <person name="May G.D."/>
            <person name="Schwartz D.C."/>
            <person name="Rogers J."/>
            <person name="Quetier F."/>
            <person name="Town C.D."/>
            <person name="Roe B.A."/>
        </authorList>
    </citation>
    <scope>NUCLEOTIDE SEQUENCE [LARGE SCALE GENOMIC DNA]</scope>
    <source>
        <strain evidence="2">A17</strain>
        <strain evidence="3 4">cv. Jemalong A17</strain>
    </source>
</reference>
<dbReference type="eggNOG" id="ENOG502SSCU">
    <property type="taxonomic scope" value="Eukaryota"/>
</dbReference>
<sequence length="317" mass="36195">MSNVTECSNKGASKKSNDSWPIIIKLATDCMCWDSLKISPSKDFEEYVLEYMNESSRKALESWIPLNILIYDVDTCETYDSNLSKKESFWFDPMPLVGEKTKVGKHSFSYSSSSYEETMWELPCYDLEKARKEFFYSIEPFRHIIRKRDLKYDQQIGLRFCGGNVTVGFEFSVLHSSSIVDSSWKHIFITSIESDSLAKSQNILFVDLKKGLEVCGILSDVYLSRFCNVRGQHFGFAKFLKVRDVEKLKKALNNIFFWDLRLFENVAKFDRFVDVKGGSAGGEEGNGGKRVEGENYRGDKVGKKIEGVGGESGRERG</sequence>
<evidence type="ECO:0000313" key="4">
    <source>
        <dbReference type="Proteomes" id="UP000002051"/>
    </source>
</evidence>
<reference evidence="2 4" key="2">
    <citation type="journal article" date="2014" name="BMC Genomics">
        <title>An improved genome release (version Mt4.0) for the model legume Medicago truncatula.</title>
        <authorList>
            <person name="Tang H."/>
            <person name="Krishnakumar V."/>
            <person name="Bidwell S."/>
            <person name="Rosen B."/>
            <person name="Chan A."/>
            <person name="Zhou S."/>
            <person name="Gentzbittel L."/>
            <person name="Childs K.L."/>
            <person name="Yandell M."/>
            <person name="Gundlach H."/>
            <person name="Mayer K.F."/>
            <person name="Schwartz D.C."/>
            <person name="Town C.D."/>
        </authorList>
    </citation>
    <scope>GENOME REANNOTATION</scope>
    <source>
        <strain evidence="3 4">cv. Jemalong A17</strain>
    </source>
</reference>
<evidence type="ECO:0000256" key="1">
    <source>
        <dbReference type="SAM" id="MobiDB-lite"/>
    </source>
</evidence>
<proteinExistence type="predicted"/>
<accession>G7KYQ3</accession>
<dbReference type="EMBL" id="CM001223">
    <property type="protein sequence ID" value="AES82521.1"/>
    <property type="molecule type" value="Genomic_DNA"/>
</dbReference>
<dbReference type="PANTHER" id="PTHR34269:SF19">
    <property type="match status" value="1"/>
</dbReference>
<dbReference type="PANTHER" id="PTHR34269">
    <property type="entry name" value="TRANSCRIPTION FACTOR B3-DOMAIN FAMILY-RELATED"/>
    <property type="match status" value="1"/>
</dbReference>
<dbReference type="PaxDb" id="3880-AES82521"/>
<dbReference type="Proteomes" id="UP000002051">
    <property type="component" value="Unassembled WGS sequence"/>
</dbReference>
<dbReference type="InterPro" id="IPR051442">
    <property type="entry name" value="B3_domain"/>
</dbReference>
<evidence type="ECO:0000313" key="2">
    <source>
        <dbReference type="EMBL" id="AES82521.1"/>
    </source>
</evidence>
<feature type="compositionally biased region" description="Basic and acidic residues" evidence="1">
    <location>
        <begin position="286"/>
        <end position="317"/>
    </location>
</feature>
<dbReference type="HOGENOM" id="CLU_878178_0_0_1"/>
<feature type="region of interest" description="Disordered" evidence="1">
    <location>
        <begin position="278"/>
        <end position="317"/>
    </location>
</feature>
<protein>
    <submittedName>
        <fullName evidence="2 3">Uncharacterized protein</fullName>
    </submittedName>
</protein>